<evidence type="ECO:0000313" key="2">
    <source>
        <dbReference type="EMBL" id="KJF42034.1"/>
    </source>
</evidence>
<dbReference type="Pfam" id="PF09411">
    <property type="entry name" value="PagL"/>
    <property type="match status" value="1"/>
</dbReference>
<dbReference type="STRING" id="1544798.LH29_22405"/>
<gene>
    <name evidence="2" type="ORF">LH29_22405</name>
</gene>
<protein>
    <submittedName>
        <fullName evidence="2">Lipid A 3-O-deacylase</fullName>
    </submittedName>
</protein>
<sequence>MKGEKIHWKIVWVLTILLFISAIASAQSLGTSTEGSTAITLRENNSDPSELFDSLFFSTPIIHRLGVEIRPGYILPTNPYFKGENSTSQPVRSSFSTHLKYSFRFFPNTLADKIYAKPYQGIGLVAYNLSHSQELGTPFVFYLFQGAQISQINPKLSLNYEWNFGLSLGWKPYNRETNPGNTVIGSKANAYINTNFYFSWLLSERLNFDTGLSITHFSNGNTKFPNAGLNTLALKAGVLYSFARKSEPQIRPSDLFIPTFKRHISYDLVMFGSWRRTGVDFLDAQVASPVAYPVMGFCFAPMYNFGYKLRLGVSLDGFYDGSANVYTQDYIAGTEQEFFKPPLDEQLALGISGRAEYVMPYFTVGLGVGKSFLYSKGDLKAFYQIIALKTEITRNSFVHIGYSIKDFHMPNFLMIGLGFRFNNQYPSFYRK</sequence>
<keyword evidence="3" id="KW-1185">Reference proteome</keyword>
<reference evidence="2 3" key="1">
    <citation type="submission" date="2014-09" db="EMBL/GenBank/DDBJ databases">
        <title>Draft Genome Sequence of Draconibacterium sp. JN14CK-3.</title>
        <authorList>
            <person name="Dong C."/>
            <person name="Lai Q."/>
            <person name="Shao Z."/>
        </authorList>
    </citation>
    <scope>NUCLEOTIDE SEQUENCE [LARGE SCALE GENOMIC DNA]</scope>
    <source>
        <strain evidence="2 3">JN14CK-3</strain>
    </source>
</reference>
<comment type="caution">
    <text evidence="2">The sequence shown here is derived from an EMBL/GenBank/DDBJ whole genome shotgun (WGS) entry which is preliminary data.</text>
</comment>
<feature type="signal peptide" evidence="1">
    <location>
        <begin position="1"/>
        <end position="26"/>
    </location>
</feature>
<dbReference type="EMBL" id="JRHC01000007">
    <property type="protein sequence ID" value="KJF42034.1"/>
    <property type="molecule type" value="Genomic_DNA"/>
</dbReference>
<organism evidence="2 3">
    <name type="scientific">Draconibacterium sediminis</name>
    <dbReference type="NCBI Taxonomy" id="1544798"/>
    <lineage>
        <taxon>Bacteria</taxon>
        <taxon>Pseudomonadati</taxon>
        <taxon>Bacteroidota</taxon>
        <taxon>Bacteroidia</taxon>
        <taxon>Marinilabiliales</taxon>
        <taxon>Prolixibacteraceae</taxon>
        <taxon>Draconibacterium</taxon>
    </lineage>
</organism>
<keyword evidence="1" id="KW-0732">Signal</keyword>
<name>A0A0D8J5J4_9BACT</name>
<evidence type="ECO:0000313" key="3">
    <source>
        <dbReference type="Proteomes" id="UP000032544"/>
    </source>
</evidence>
<dbReference type="InterPro" id="IPR018550">
    <property type="entry name" value="Lipid-A_deacylase-rel"/>
</dbReference>
<dbReference type="Proteomes" id="UP000032544">
    <property type="component" value="Unassembled WGS sequence"/>
</dbReference>
<dbReference type="AlphaFoldDB" id="A0A0D8J5J4"/>
<feature type="chain" id="PRO_5002331151" evidence="1">
    <location>
        <begin position="27"/>
        <end position="431"/>
    </location>
</feature>
<accession>A0A0D8J5J4</accession>
<dbReference type="RefSeq" id="WP_045033360.1">
    <property type="nucleotide sequence ID" value="NZ_JRHC01000007.1"/>
</dbReference>
<dbReference type="Gene3D" id="2.40.160.20">
    <property type="match status" value="1"/>
</dbReference>
<dbReference type="OrthoDB" id="627554at2"/>
<evidence type="ECO:0000256" key="1">
    <source>
        <dbReference type="SAM" id="SignalP"/>
    </source>
</evidence>
<dbReference type="PATRIC" id="fig|1544798.3.peg.4662"/>
<proteinExistence type="predicted"/>